<proteinExistence type="predicted"/>
<dbReference type="EMBL" id="JBHRSU010000004">
    <property type="protein sequence ID" value="MFC3100030.1"/>
    <property type="molecule type" value="Genomic_DNA"/>
</dbReference>
<organism evidence="2 3">
    <name type="scientific">Alteraurantiacibacter lauratis</name>
    <dbReference type="NCBI Taxonomy" id="2054627"/>
    <lineage>
        <taxon>Bacteria</taxon>
        <taxon>Pseudomonadati</taxon>
        <taxon>Pseudomonadota</taxon>
        <taxon>Alphaproteobacteria</taxon>
        <taxon>Sphingomonadales</taxon>
        <taxon>Erythrobacteraceae</taxon>
        <taxon>Alteraurantiacibacter</taxon>
    </lineage>
</organism>
<dbReference type="RefSeq" id="WP_336917834.1">
    <property type="nucleotide sequence ID" value="NZ_JBANRN010000003.1"/>
</dbReference>
<name>A0ABV7EDR4_9SPHN</name>
<keyword evidence="3" id="KW-1185">Reference proteome</keyword>
<reference evidence="3" key="1">
    <citation type="journal article" date="2019" name="Int. J. Syst. Evol. Microbiol.">
        <title>The Global Catalogue of Microorganisms (GCM) 10K type strain sequencing project: providing services to taxonomists for standard genome sequencing and annotation.</title>
        <authorList>
            <consortium name="The Broad Institute Genomics Platform"/>
            <consortium name="The Broad Institute Genome Sequencing Center for Infectious Disease"/>
            <person name="Wu L."/>
            <person name="Ma J."/>
        </authorList>
    </citation>
    <scope>NUCLEOTIDE SEQUENCE [LARGE SCALE GENOMIC DNA]</scope>
    <source>
        <strain evidence="3">KCTC 52606</strain>
    </source>
</reference>
<sequence>MTLRLLLTFIALFVCVVSAPLAAQEDGDAAPDGLAGAWDLQAGGVTIFRFHLEEPREGEWRGRWTRPQTFNSDGNAFYNIRPGIRTTASMTALEYQGAVELAFDDPRPGAIPDIFRFRLTGPDSAQMIYVGTDLAPYALVRAAEGDALGGWESGRVYRRTLTGDAAEQPPAPSGEPEAPRVAADFLDGF</sequence>
<evidence type="ECO:0000256" key="1">
    <source>
        <dbReference type="SAM" id="SignalP"/>
    </source>
</evidence>
<comment type="caution">
    <text evidence="2">The sequence shown here is derived from an EMBL/GenBank/DDBJ whole genome shotgun (WGS) entry which is preliminary data.</text>
</comment>
<protein>
    <submittedName>
        <fullName evidence="2">Uncharacterized protein</fullName>
    </submittedName>
</protein>
<gene>
    <name evidence="2" type="ORF">ACFODK_03900</name>
</gene>
<dbReference type="Proteomes" id="UP001595378">
    <property type="component" value="Unassembled WGS sequence"/>
</dbReference>
<accession>A0ABV7EDR4</accession>
<evidence type="ECO:0000313" key="3">
    <source>
        <dbReference type="Proteomes" id="UP001595378"/>
    </source>
</evidence>
<feature type="chain" id="PRO_5047538667" evidence="1">
    <location>
        <begin position="24"/>
        <end position="189"/>
    </location>
</feature>
<evidence type="ECO:0000313" key="2">
    <source>
        <dbReference type="EMBL" id="MFC3100030.1"/>
    </source>
</evidence>
<keyword evidence="1" id="KW-0732">Signal</keyword>
<feature type="signal peptide" evidence="1">
    <location>
        <begin position="1"/>
        <end position="23"/>
    </location>
</feature>